<proteinExistence type="predicted"/>
<gene>
    <name evidence="2" type="ORF">BSTOLATCC_MIC5390</name>
</gene>
<name>A0AAU9IFV4_9CILI</name>
<comment type="caution">
    <text evidence="2">The sequence shown here is derived from an EMBL/GenBank/DDBJ whole genome shotgun (WGS) entry which is preliminary data.</text>
</comment>
<feature type="region of interest" description="Disordered" evidence="1">
    <location>
        <begin position="312"/>
        <end position="341"/>
    </location>
</feature>
<accession>A0AAU9IFV4</accession>
<keyword evidence="3" id="KW-1185">Reference proteome</keyword>
<reference evidence="2" key="1">
    <citation type="submission" date="2021-09" db="EMBL/GenBank/DDBJ databases">
        <authorList>
            <consortium name="AG Swart"/>
            <person name="Singh M."/>
            <person name="Singh A."/>
            <person name="Seah K."/>
            <person name="Emmerich C."/>
        </authorList>
    </citation>
    <scope>NUCLEOTIDE SEQUENCE</scope>
    <source>
        <strain evidence="2">ATCC30299</strain>
    </source>
</reference>
<organism evidence="2 3">
    <name type="scientific">Blepharisma stoltei</name>
    <dbReference type="NCBI Taxonomy" id="1481888"/>
    <lineage>
        <taxon>Eukaryota</taxon>
        <taxon>Sar</taxon>
        <taxon>Alveolata</taxon>
        <taxon>Ciliophora</taxon>
        <taxon>Postciliodesmatophora</taxon>
        <taxon>Heterotrichea</taxon>
        <taxon>Heterotrichida</taxon>
        <taxon>Blepharismidae</taxon>
        <taxon>Blepharisma</taxon>
    </lineage>
</organism>
<dbReference type="EMBL" id="CAJZBQ010000005">
    <property type="protein sequence ID" value="CAG9312142.1"/>
    <property type="molecule type" value="Genomic_DNA"/>
</dbReference>
<protein>
    <recommendedName>
        <fullName evidence="4">Tetratricopeptide repeat protein</fullName>
    </recommendedName>
</protein>
<evidence type="ECO:0000256" key="1">
    <source>
        <dbReference type="SAM" id="MobiDB-lite"/>
    </source>
</evidence>
<dbReference type="InterPro" id="IPR011990">
    <property type="entry name" value="TPR-like_helical_dom_sf"/>
</dbReference>
<evidence type="ECO:0000313" key="2">
    <source>
        <dbReference type="EMBL" id="CAG9312142.1"/>
    </source>
</evidence>
<dbReference type="Proteomes" id="UP001162131">
    <property type="component" value="Unassembled WGS sequence"/>
</dbReference>
<evidence type="ECO:0008006" key="4">
    <source>
        <dbReference type="Google" id="ProtNLM"/>
    </source>
</evidence>
<dbReference type="AlphaFoldDB" id="A0AAU9IFV4"/>
<sequence>MNSRKPVNIISIFGESPLQSLTEIQPISIVCRDLDITSFPEIEQKEYKAFGFEQQKKFSKAAKAWLATLPLKKAALRSPKLISEQANKFCEIVITWFLHCMNKGKSMKAYLLLGILQELTEKSSKIKFKNKKRIRVRVFLYTGYYYIKQKKPSAALEFLLRGLDLSRNLDVYEEPVLISSLSGYAACLTGHHQKALELNIEALEVLSKYSDHLQLANPQDVEIYNSYQAISLYNLSVEALHTYLRADAMEFISKAVYIVDHYTVSSALIRNKIIWLYQELFGSPYVESIPEPSRNLSRFQGTDLNFMPGVKEEEEQGNKIVKVRCESPKSSRRTPSNSKKK</sequence>
<dbReference type="SUPFAM" id="SSF48452">
    <property type="entry name" value="TPR-like"/>
    <property type="match status" value="1"/>
</dbReference>
<evidence type="ECO:0000313" key="3">
    <source>
        <dbReference type="Proteomes" id="UP001162131"/>
    </source>
</evidence>